<gene>
    <name evidence="3" type="ORF">DOS84_15350</name>
</gene>
<dbReference type="RefSeq" id="WP_111410999.1">
    <property type="nucleotide sequence ID" value="NZ_QKXH01000010.1"/>
</dbReference>
<dbReference type="AlphaFoldDB" id="A0A2W7VJM9"/>
<dbReference type="PROSITE" id="PS50975">
    <property type="entry name" value="ATP_GRASP"/>
    <property type="match status" value="1"/>
</dbReference>
<dbReference type="InterPro" id="IPR013815">
    <property type="entry name" value="ATP_grasp_subdomain_1"/>
</dbReference>
<dbReference type="SUPFAM" id="SSF56059">
    <property type="entry name" value="Glutathione synthetase ATP-binding domain-like"/>
    <property type="match status" value="1"/>
</dbReference>
<dbReference type="InterPro" id="IPR003806">
    <property type="entry name" value="ATP-grasp_PylC-type"/>
</dbReference>
<dbReference type="InterPro" id="IPR011761">
    <property type="entry name" value="ATP-grasp"/>
</dbReference>
<keyword evidence="1" id="KW-0547">Nucleotide-binding</keyword>
<protein>
    <submittedName>
        <fullName evidence="3">ATP-dependent carboxylate-amine ligase</fullName>
    </submittedName>
</protein>
<sequence length="315" mass="35688">MIKDKLNILVTGCGGDIGQSIGKILNEYSLVHNLYGCDISDKNAAKFIYPNFFLGLKYNDLNYIDSLEKFVKENDIDFIIPISEPELRFFSKEKINKIDKAELILASDLALQIGFDKLETANFLKINNLPFPITESIEKVDLLKNFPVILKSRTGSGSSDVSIVHDFDTFLSLKRNNPDFIVQEFLDGDNGEYTCGLFRSKNGIIRTIIIKRELMGSQTGYGEVVDNSEIDNLLFKIAEKLSLVGSINVQLRLTSKGPVVFEINPRFSSTIRFRHLFGFKDMEWSIEDKLNIPISNYSANSIGKKLYKGFSEYIE</sequence>
<keyword evidence="4" id="KW-1185">Reference proteome</keyword>
<dbReference type="GO" id="GO:0046872">
    <property type="term" value="F:metal ion binding"/>
    <property type="evidence" value="ECO:0007669"/>
    <property type="project" value="InterPro"/>
</dbReference>
<accession>A0A2W7VJM9</accession>
<dbReference type="OrthoDB" id="650389at2"/>
<dbReference type="EMBL" id="QKXH01000010">
    <property type="protein sequence ID" value="PZX92492.1"/>
    <property type="molecule type" value="Genomic_DNA"/>
</dbReference>
<dbReference type="GO" id="GO:0005524">
    <property type="term" value="F:ATP binding"/>
    <property type="evidence" value="ECO:0007669"/>
    <property type="project" value="UniProtKB-UniRule"/>
</dbReference>
<name>A0A2W7VJM9_9FLAO</name>
<evidence type="ECO:0000313" key="3">
    <source>
        <dbReference type="EMBL" id="PZX92492.1"/>
    </source>
</evidence>
<comment type="caution">
    <text evidence="3">The sequence shown here is derived from an EMBL/GenBank/DDBJ whole genome shotgun (WGS) entry which is preliminary data.</text>
</comment>
<dbReference type="Gene3D" id="3.30.470.20">
    <property type="entry name" value="ATP-grasp fold, B domain"/>
    <property type="match status" value="1"/>
</dbReference>
<keyword evidence="3" id="KW-0436">Ligase</keyword>
<organism evidence="3 4">
    <name type="scientific">Flavobacterium aquariorum</name>
    <dbReference type="NCBI Taxonomy" id="2217670"/>
    <lineage>
        <taxon>Bacteria</taxon>
        <taxon>Pseudomonadati</taxon>
        <taxon>Bacteroidota</taxon>
        <taxon>Flavobacteriia</taxon>
        <taxon>Flavobacteriales</taxon>
        <taxon>Flavobacteriaceae</taxon>
        <taxon>Flavobacterium</taxon>
    </lineage>
</organism>
<dbReference type="InterPro" id="IPR036291">
    <property type="entry name" value="NAD(P)-bd_dom_sf"/>
</dbReference>
<dbReference type="Pfam" id="PF02655">
    <property type="entry name" value="ATP-grasp_3"/>
    <property type="match status" value="1"/>
</dbReference>
<dbReference type="Gene3D" id="3.40.50.20">
    <property type="match status" value="1"/>
</dbReference>
<proteinExistence type="predicted"/>
<feature type="domain" description="ATP-grasp" evidence="2">
    <location>
        <begin position="121"/>
        <end position="303"/>
    </location>
</feature>
<dbReference type="SUPFAM" id="SSF51735">
    <property type="entry name" value="NAD(P)-binding Rossmann-fold domains"/>
    <property type="match status" value="1"/>
</dbReference>
<keyword evidence="1" id="KW-0067">ATP-binding</keyword>
<dbReference type="GO" id="GO:0016874">
    <property type="term" value="F:ligase activity"/>
    <property type="evidence" value="ECO:0007669"/>
    <property type="project" value="UniProtKB-KW"/>
</dbReference>
<evidence type="ECO:0000313" key="4">
    <source>
        <dbReference type="Proteomes" id="UP000249177"/>
    </source>
</evidence>
<dbReference type="Proteomes" id="UP000249177">
    <property type="component" value="Unassembled WGS sequence"/>
</dbReference>
<dbReference type="Gene3D" id="3.30.1490.20">
    <property type="entry name" value="ATP-grasp fold, A domain"/>
    <property type="match status" value="1"/>
</dbReference>
<reference evidence="3 4" key="1">
    <citation type="submission" date="2018-06" db="EMBL/GenBank/DDBJ databases">
        <title>Flavobacterium sp IMCC34762, genome.</title>
        <authorList>
            <person name="Joung Y."/>
            <person name="Cho J."/>
            <person name="Song J."/>
        </authorList>
    </citation>
    <scope>NUCLEOTIDE SEQUENCE [LARGE SCALE GENOMIC DNA]</scope>
    <source>
        <strain evidence="3 4">IMCC34762</strain>
    </source>
</reference>
<evidence type="ECO:0000259" key="2">
    <source>
        <dbReference type="PROSITE" id="PS50975"/>
    </source>
</evidence>
<evidence type="ECO:0000256" key="1">
    <source>
        <dbReference type="PROSITE-ProRule" id="PRU00409"/>
    </source>
</evidence>